<organism evidence="8 9">
    <name type="scientific">Microcosmobacter mediterraneus</name>
    <dbReference type="NCBI Taxonomy" id="3075607"/>
    <lineage>
        <taxon>Bacteria</taxon>
        <taxon>Pseudomonadati</taxon>
        <taxon>Bacteroidota</taxon>
        <taxon>Flavobacteriia</taxon>
        <taxon>Flavobacteriales</taxon>
        <taxon>Flavobacteriaceae</taxon>
        <taxon>Microcosmobacter</taxon>
    </lineage>
</organism>
<dbReference type="Pfam" id="PF00246">
    <property type="entry name" value="Peptidase_M14"/>
    <property type="match status" value="1"/>
</dbReference>
<evidence type="ECO:0000313" key="9">
    <source>
        <dbReference type="Proteomes" id="UP001259492"/>
    </source>
</evidence>
<evidence type="ECO:0000259" key="6">
    <source>
        <dbReference type="PROSITE" id="PS50853"/>
    </source>
</evidence>
<comment type="caution">
    <text evidence="8">The sequence shown here is derived from an EMBL/GenBank/DDBJ whole genome shotgun (WGS) entry which is preliminary data.</text>
</comment>
<dbReference type="InterPro" id="IPR050991">
    <property type="entry name" value="ECM_Regulatory_Proteins"/>
</dbReference>
<dbReference type="InterPro" id="IPR036116">
    <property type="entry name" value="FN3_sf"/>
</dbReference>
<evidence type="ECO:0000259" key="7">
    <source>
        <dbReference type="PROSITE" id="PS52035"/>
    </source>
</evidence>
<dbReference type="PRINTS" id="PR00765">
    <property type="entry name" value="CRBOXYPTASEA"/>
</dbReference>
<dbReference type="InterPro" id="IPR045474">
    <property type="entry name" value="GEVED"/>
</dbReference>
<feature type="domain" description="Fibronectin type-III" evidence="6">
    <location>
        <begin position="1509"/>
        <end position="1594"/>
    </location>
</feature>
<dbReference type="SUPFAM" id="SSF49265">
    <property type="entry name" value="Fibronectin type III"/>
    <property type="match status" value="6"/>
</dbReference>
<dbReference type="Pfam" id="PF18962">
    <property type="entry name" value="Por_Secre_tail"/>
    <property type="match status" value="1"/>
</dbReference>
<dbReference type="SUPFAM" id="SSF53187">
    <property type="entry name" value="Zn-dependent exopeptidases"/>
    <property type="match status" value="1"/>
</dbReference>
<accession>A0ABU2YIM6</accession>
<dbReference type="Gene3D" id="2.60.40.10">
    <property type="entry name" value="Immunoglobulins"/>
    <property type="match status" value="10"/>
</dbReference>
<evidence type="ECO:0000256" key="2">
    <source>
        <dbReference type="ARBA" id="ARBA00022737"/>
    </source>
</evidence>
<dbReference type="Pfam" id="PF00629">
    <property type="entry name" value="MAM"/>
    <property type="match status" value="1"/>
</dbReference>
<dbReference type="Gene3D" id="3.40.630.10">
    <property type="entry name" value="Zn peptidases"/>
    <property type="match status" value="1"/>
</dbReference>
<feature type="domain" description="Fibronectin type-III" evidence="6">
    <location>
        <begin position="1416"/>
        <end position="1501"/>
    </location>
</feature>
<gene>
    <name evidence="8" type="ORF">RM697_04500</name>
</gene>
<dbReference type="PROSITE" id="PS52035">
    <property type="entry name" value="PEPTIDASE_M14"/>
    <property type="match status" value="1"/>
</dbReference>
<evidence type="ECO:0000259" key="5">
    <source>
        <dbReference type="PROSITE" id="PS50060"/>
    </source>
</evidence>
<feature type="chain" id="PRO_5046432597" evidence="4">
    <location>
        <begin position="26"/>
        <end position="2272"/>
    </location>
</feature>
<sequence>MKLTSYLPRITFAILVLFMFNSVIAQNTSLSQAIEYINNKGEVTFSFKVSGREALGPISHQMSIVNFDPTTNTVKVWANEQQFEQFLEQDIPFQVTAFDNVIGPQMMSDDIPSSDGLANTLTFPITAYPTYSDYAQQMQDFANDNPGICEFINLGPTTEGDKDILFVKLSDNVSTNEQEPRLLYTSSMHGDEIAGYPMMLELINYLISAYNDTNHVDHSRVQTLLNGSEIWINPNANPDGTYYNDPTNTSVANARRANDNGVDLNRNYPDNIGGTNPDGNPHQPETLLFMDLADDYHFVLSANFHGGIEVVNYPWDNTFTRHPDDDWYQLISREYADNCQAAGPSGYMDDLTNGITNGADWYQVQGGRQDYMNFYHQCKETTIELSNAKTPPAAQLDDFWNYNREALIQYLQQGTYGFRGVVKDASSGNPIEATITLVGLDDVSLGSNTISELPHGDFYRPTIANTYEILIESPCFQSETLTNQTINNYEVVDLGDILLTPLANVPPTGLATSNPTSFSVDLNWNPLASGNYDIRYREIGAPTWTEVTGIITNIYQLTGLIALTDYEVQVRTNCGATVSGYSSSVNFSTNNLAPCTGVLVSNFTYTETFDSGMGDWVQGSGDDGNWTINNGGTLSQNTGPSDDITGGGNYFYTEASNNEDPGPNATVYLESPCFNLTNYINSSFTFNYHMRGTNMGTLSLEATIDDGSNWTQVFTQNGNQGNQWNLQNVDISAYDGTIVKFRFVGITGSGFRSDMAIDQMVLTATFVDTDNPIAPTNLVAGNTTDTTTDLSWDAATDNIGVVEYDIYQGASVIATVNTLTYQVTGLTPSTGYSFSVTAKDAAGNESDPSNVVNITTSDPPDTDAPTTPTNLIASNTTETSTDLSWDAATDNVGVTEYDVYQDGLVVTTVSSTSFQVTGLSAGTNYAFYVIAKDAAGNESSQSNTVNITTLDNQDPSAPTNLIASNTTDTSTDLSWDAATDNVGVTAYDVYQDGVVIATVATTTYQVTGLTNATSYSFYVIAKDAAGNESSQSNTVNITTLDSEAPTAPTNLIAANTTNISTDLSWDAATDNVGVTAYDVYQDGIVIATVATTTHQVTGLTNGTSYAFYIIAKDTEGNESPQSNTVNITTLDTEAPTAPTNLIATNTLDTSTDLSWDAATDNVGVTAYDIYQDGIVIATVNTNSYQVTGLLASTSYNFYVIAKDIAGNESPQSNTVNVTTLAGPDTEAPTAPTNLIASNTIDTSTDLSWDAATDNIGVSEYDVYQDGVLIATVASTTYQVTGLTALTSYDFFVVALDAAENQSGNSNTVNIITLDSPDTQAPSVPLNLIDSNITQTTVDLSWDAATDNVGVTAYNVYQDGIVIATITVTNYQVTGLTPSTSYAFTVTALDAENNESGMSNNVNIRTLDPPDTEAPSIPANLIASNTTQTTVDLSWDASTDNVGVTEYNVYQDGIVIATVATTTYQVTGLIPSTSYVFTVTALDAESNESGMSNSVNITTLDPPDTEAPSEPTNLNASNITQTTIDLSWTASTDNVGVTEYDVYQGNTLIASVASTTYQVTGLTANTLYIFRVDAKDLAGNISGSSNTVSVTTLDVVTGIYCNSSSQNVNDEYISRVQLNEIDNSSDDQFYSDFTNISTILRKNTQYTIAITPTWTGTLYNEGYSVWIDYNKDGDFTDPGEQVWTRNPTQNTPVSGNFTVPVAALKGSTRMRVSMKYNDIPDPCETFTWGEVEDYTVNIIDEDVLLFHNNVWQPYAPSDITDSENALILDGIYSINSDINLDNLEVNTGASIDVAQGQSITLAGNLSNLGTVTFNSDSDEYSSLIVDGFVAGNIEYLRHTNVVASSGGNDLVSPPVSDQSFIDFFPNNPNIVSNGSNTLFLFGPFNKINGNYDLYSDQETALLTAGTGYRAGSTDNSTFVYTGTVNTWNINKPISNSGPAFFEWNLIGNPYPSYIRLVDFLAANNSEFDSPTSGIYGYDGDASDGWTIWNQAYSDANPNAMITPGQGFFVSSKAGGGNVSFTTNMRSLGDSDDFILGREGLQNAILYLQLQINDEASNSYNTDFYFSDNATLSLDAGYDAAIFGGNAPSFSLFSELVDANEGTDMAVQAVGNDDLYNGVVIPLGIRAGEGQQLTINILNTTLPGNVDVYLEDTLLNTVTLLNTTDYIFTTNSVLNGTGRFFLRFEADTLTVTENPFDTLQIYNTKSPRELIIKGQLNEVTQLFLYDALGRLVKSESLNANTNEHKINLSQIDNGIYIVNLKNNTQTSSKKIIIR</sequence>
<dbReference type="InterPro" id="IPR003961">
    <property type="entry name" value="FN3_dom"/>
</dbReference>
<dbReference type="CDD" id="cd00063">
    <property type="entry name" value="FN3"/>
    <property type="match status" value="10"/>
</dbReference>
<feature type="domain" description="Fibronectin type-III" evidence="6">
    <location>
        <begin position="1230"/>
        <end position="1315"/>
    </location>
</feature>
<dbReference type="InterPro" id="IPR000998">
    <property type="entry name" value="MAM_dom"/>
</dbReference>
<feature type="domain" description="Fibronectin type-III" evidence="6">
    <location>
        <begin position="957"/>
        <end position="1042"/>
    </location>
</feature>
<dbReference type="InterPro" id="IPR013320">
    <property type="entry name" value="ConA-like_dom_sf"/>
</dbReference>
<dbReference type="NCBIfam" id="TIGR04183">
    <property type="entry name" value="Por_Secre_tail"/>
    <property type="match status" value="1"/>
</dbReference>
<dbReference type="PROSITE" id="PS50853">
    <property type="entry name" value="FN3"/>
    <property type="match status" value="10"/>
</dbReference>
<dbReference type="InterPro" id="IPR026444">
    <property type="entry name" value="Secre_tail"/>
</dbReference>
<evidence type="ECO:0000256" key="3">
    <source>
        <dbReference type="PROSITE-ProRule" id="PRU01379"/>
    </source>
</evidence>
<dbReference type="Proteomes" id="UP001259492">
    <property type="component" value="Unassembled WGS sequence"/>
</dbReference>
<evidence type="ECO:0000313" key="8">
    <source>
        <dbReference type="EMBL" id="MDT0557892.1"/>
    </source>
</evidence>
<proteinExistence type="inferred from homology"/>
<feature type="active site" description="Proton donor/acceptor" evidence="3">
    <location>
        <position position="384"/>
    </location>
</feature>
<dbReference type="InterPro" id="IPR013783">
    <property type="entry name" value="Ig-like_fold"/>
</dbReference>
<dbReference type="PANTHER" id="PTHR46708">
    <property type="entry name" value="TENASCIN"/>
    <property type="match status" value="1"/>
</dbReference>
<dbReference type="SUPFAM" id="SSF49899">
    <property type="entry name" value="Concanavalin A-like lectins/glucanases"/>
    <property type="match status" value="1"/>
</dbReference>
<dbReference type="Pfam" id="PF20009">
    <property type="entry name" value="GEVED"/>
    <property type="match status" value="1"/>
</dbReference>
<feature type="domain" description="Fibronectin type-III" evidence="6">
    <location>
        <begin position="774"/>
        <end position="859"/>
    </location>
</feature>
<feature type="domain" description="Fibronectin type-III" evidence="6">
    <location>
        <begin position="1047"/>
        <end position="1132"/>
    </location>
</feature>
<name>A0ABU2YIM6_9FLAO</name>
<feature type="signal peptide" evidence="4">
    <location>
        <begin position="1"/>
        <end position="25"/>
    </location>
</feature>
<feature type="domain" description="Fibronectin type-III" evidence="6">
    <location>
        <begin position="867"/>
        <end position="952"/>
    </location>
</feature>
<feature type="domain" description="Peptidase M14" evidence="7">
    <location>
        <begin position="127"/>
        <end position="414"/>
    </location>
</feature>
<dbReference type="PANTHER" id="PTHR46708:SF2">
    <property type="entry name" value="FIBRONECTIN TYPE-III DOMAIN-CONTAINING PROTEIN"/>
    <property type="match status" value="1"/>
</dbReference>
<dbReference type="SMART" id="SM00137">
    <property type="entry name" value="MAM"/>
    <property type="match status" value="1"/>
</dbReference>
<comment type="similarity">
    <text evidence="3">Belongs to the peptidase M14 family.</text>
</comment>
<feature type="domain" description="Fibronectin type-III" evidence="6">
    <location>
        <begin position="1137"/>
        <end position="1222"/>
    </location>
</feature>
<dbReference type="CDD" id="cd06263">
    <property type="entry name" value="MAM"/>
    <property type="match status" value="1"/>
</dbReference>
<evidence type="ECO:0000256" key="4">
    <source>
        <dbReference type="SAM" id="SignalP"/>
    </source>
</evidence>
<dbReference type="Pfam" id="PF00041">
    <property type="entry name" value="fn3"/>
    <property type="match status" value="10"/>
</dbReference>
<dbReference type="EMBL" id="JAVRIA010000002">
    <property type="protein sequence ID" value="MDT0557892.1"/>
    <property type="molecule type" value="Genomic_DNA"/>
</dbReference>
<dbReference type="SMART" id="SM00060">
    <property type="entry name" value="FN3"/>
    <property type="match status" value="10"/>
</dbReference>
<keyword evidence="9" id="KW-1185">Reference proteome</keyword>
<dbReference type="InterPro" id="IPR000834">
    <property type="entry name" value="Peptidase_M14"/>
</dbReference>
<keyword evidence="2" id="KW-0677">Repeat</keyword>
<feature type="domain" description="Fibronectin type-III" evidence="6">
    <location>
        <begin position="1323"/>
        <end position="1408"/>
    </location>
</feature>
<evidence type="ECO:0000256" key="1">
    <source>
        <dbReference type="ARBA" id="ARBA00022729"/>
    </source>
</evidence>
<dbReference type="SMART" id="SM00631">
    <property type="entry name" value="Zn_pept"/>
    <property type="match status" value="1"/>
</dbReference>
<keyword evidence="1 4" id="KW-0732">Signal</keyword>
<feature type="domain" description="Fibronectin type-III" evidence="6">
    <location>
        <begin position="506"/>
        <end position="592"/>
    </location>
</feature>
<feature type="domain" description="MAM" evidence="5">
    <location>
        <begin position="605"/>
        <end position="769"/>
    </location>
</feature>
<dbReference type="CDD" id="cd18173">
    <property type="entry name" value="M14_CP_bacteria"/>
    <property type="match status" value="1"/>
</dbReference>
<reference evidence="8 9" key="1">
    <citation type="submission" date="2023-09" db="EMBL/GenBank/DDBJ databases">
        <authorList>
            <person name="Rey-Velasco X."/>
        </authorList>
    </citation>
    <scope>NUCLEOTIDE SEQUENCE [LARGE SCALE GENOMIC DNA]</scope>
    <source>
        <strain evidence="8 9">W332</strain>
    </source>
</reference>
<dbReference type="PROSITE" id="PS50060">
    <property type="entry name" value="MAM_2"/>
    <property type="match status" value="1"/>
</dbReference>
<protein>
    <submittedName>
        <fullName evidence="8">Fibronectin type III domain-containing protein</fullName>
    </submittedName>
</protein>
<dbReference type="RefSeq" id="WP_311426666.1">
    <property type="nucleotide sequence ID" value="NZ_JAVRIA010000002.1"/>
</dbReference>
<dbReference type="Gene3D" id="2.60.120.200">
    <property type="match status" value="1"/>
</dbReference>